<sequence>MKQLTNINKGNVNRIPLRVAESACDLVISTMDVDGSSSAGENRQNHGEIDQNLLLQFSCMNTTDREELIGQMQRLLGPSLNYNTASFFLDMSNWNLQAAICCYLDYSLPPKLPSMSLKAAQSQESAVGPATYFEQNWSIANTGTEAWPGSCRLIQAGGEPLGATPVYVPPLPPGHSTNITMKLQAPSVAGVHRGYFHLVTEKGEQVGDTLWVEITVESEVTMALAEQLAALPIPSSRLDESVPQVPPQDDQMC</sequence>
<dbReference type="Gene3D" id="2.60.40.10">
    <property type="entry name" value="Immunoglobulins"/>
    <property type="match status" value="1"/>
</dbReference>
<accession>A0A8J9VFE1</accession>
<dbReference type="PANTHER" id="PTHR20930:SF0">
    <property type="entry name" value="PROTEIN ILRUN"/>
    <property type="match status" value="1"/>
</dbReference>
<dbReference type="Proteomes" id="UP000838878">
    <property type="component" value="Chromosome 2"/>
</dbReference>
<dbReference type="InterPro" id="IPR039517">
    <property type="entry name" value="C6orf106_UBA-like"/>
</dbReference>
<dbReference type="SUPFAM" id="SSF46934">
    <property type="entry name" value="UBA-like"/>
    <property type="match status" value="1"/>
</dbReference>
<evidence type="ECO:0000313" key="3">
    <source>
        <dbReference type="Proteomes" id="UP000838878"/>
    </source>
</evidence>
<dbReference type="AlphaFoldDB" id="A0A8J9VFE1"/>
<keyword evidence="3" id="KW-1185">Reference proteome</keyword>
<organism evidence="2 3">
    <name type="scientific">Brenthis ino</name>
    <name type="common">lesser marbled fritillary</name>
    <dbReference type="NCBI Taxonomy" id="405034"/>
    <lineage>
        <taxon>Eukaryota</taxon>
        <taxon>Metazoa</taxon>
        <taxon>Ecdysozoa</taxon>
        <taxon>Arthropoda</taxon>
        <taxon>Hexapoda</taxon>
        <taxon>Insecta</taxon>
        <taxon>Pterygota</taxon>
        <taxon>Neoptera</taxon>
        <taxon>Endopterygota</taxon>
        <taxon>Lepidoptera</taxon>
        <taxon>Glossata</taxon>
        <taxon>Ditrysia</taxon>
        <taxon>Papilionoidea</taxon>
        <taxon>Nymphalidae</taxon>
        <taxon>Heliconiinae</taxon>
        <taxon>Argynnini</taxon>
        <taxon>Brenthis</taxon>
    </lineage>
</organism>
<dbReference type="Pfam" id="PF16158">
    <property type="entry name" value="N_BRCA1_IG"/>
    <property type="match status" value="1"/>
</dbReference>
<dbReference type="CDD" id="cd14947">
    <property type="entry name" value="NBR1_like"/>
    <property type="match status" value="1"/>
</dbReference>
<dbReference type="Pfam" id="PF14555">
    <property type="entry name" value="UBA_4"/>
    <property type="match status" value="1"/>
</dbReference>
<dbReference type="OrthoDB" id="661148at2759"/>
<feature type="non-terminal residue" evidence="2">
    <location>
        <position position="253"/>
    </location>
</feature>
<dbReference type="InterPro" id="IPR013783">
    <property type="entry name" value="Ig-like_fold"/>
</dbReference>
<name>A0A8J9VFE1_9NEOP</name>
<proteinExistence type="predicted"/>
<feature type="domain" description="Nbr1 FW" evidence="1">
    <location>
        <begin position="124"/>
        <end position="216"/>
    </location>
</feature>
<evidence type="ECO:0000259" key="1">
    <source>
        <dbReference type="Pfam" id="PF16158"/>
    </source>
</evidence>
<evidence type="ECO:0000313" key="2">
    <source>
        <dbReference type="EMBL" id="CAH0721528.1"/>
    </source>
</evidence>
<dbReference type="PANTHER" id="PTHR20930">
    <property type="entry name" value="OVARIAN CARCINOMA ANTIGEN CA125-RELATED"/>
    <property type="match status" value="1"/>
</dbReference>
<dbReference type="InterPro" id="IPR009060">
    <property type="entry name" value="UBA-like_sf"/>
</dbReference>
<gene>
    <name evidence="2" type="ORF">BINO364_LOCUS7619</name>
</gene>
<dbReference type="CDD" id="cd14349">
    <property type="entry name" value="UBA_CF106"/>
    <property type="match status" value="1"/>
</dbReference>
<dbReference type="InterPro" id="IPR032350">
    <property type="entry name" value="Nbr1_FW"/>
</dbReference>
<dbReference type="EMBL" id="OV170222">
    <property type="protein sequence ID" value="CAH0721528.1"/>
    <property type="molecule type" value="Genomic_DNA"/>
</dbReference>
<dbReference type="Gene3D" id="1.10.8.10">
    <property type="entry name" value="DNA helicase RuvA subunit, C-terminal domain"/>
    <property type="match status" value="1"/>
</dbReference>
<reference evidence="2" key="1">
    <citation type="submission" date="2021-12" db="EMBL/GenBank/DDBJ databases">
        <authorList>
            <person name="Martin H S."/>
        </authorList>
    </citation>
    <scope>NUCLEOTIDE SEQUENCE</scope>
</reference>
<protein>
    <recommendedName>
        <fullName evidence="1">Nbr1 FW domain-containing protein</fullName>
    </recommendedName>
</protein>